<dbReference type="PANTHER" id="PTHR43800">
    <property type="entry name" value="PEPTIDYL-LYSINE N-ACETYLTRANSFERASE YJAB"/>
    <property type="match status" value="1"/>
</dbReference>
<dbReference type="EMBL" id="JBHTOH010000034">
    <property type="protein sequence ID" value="MFD1411079.1"/>
    <property type="molecule type" value="Genomic_DNA"/>
</dbReference>
<dbReference type="SUPFAM" id="SSF55729">
    <property type="entry name" value="Acyl-CoA N-acyltransferases (Nat)"/>
    <property type="match status" value="1"/>
</dbReference>
<evidence type="ECO:0000259" key="3">
    <source>
        <dbReference type="PROSITE" id="PS51186"/>
    </source>
</evidence>
<gene>
    <name evidence="4" type="ORF">ACFQ4R_05580</name>
</gene>
<dbReference type="PROSITE" id="PS51186">
    <property type="entry name" value="GNAT"/>
    <property type="match status" value="1"/>
</dbReference>
<dbReference type="InterPro" id="IPR016181">
    <property type="entry name" value="Acyl_CoA_acyltransferase"/>
</dbReference>
<evidence type="ECO:0000256" key="1">
    <source>
        <dbReference type="ARBA" id="ARBA00022679"/>
    </source>
</evidence>
<feature type="domain" description="N-acetyltransferase" evidence="3">
    <location>
        <begin position="5"/>
        <end position="148"/>
    </location>
</feature>
<reference evidence="5" key="1">
    <citation type="journal article" date="2019" name="Int. J. Syst. Evol. Microbiol.">
        <title>The Global Catalogue of Microorganisms (GCM) 10K type strain sequencing project: providing services to taxonomists for standard genome sequencing and annotation.</title>
        <authorList>
            <consortium name="The Broad Institute Genomics Platform"/>
            <consortium name="The Broad Institute Genome Sequencing Center for Infectious Disease"/>
            <person name="Wu L."/>
            <person name="Ma J."/>
        </authorList>
    </citation>
    <scope>NUCLEOTIDE SEQUENCE [LARGE SCALE GENOMIC DNA]</scope>
    <source>
        <strain evidence="5">CCM 8937</strain>
    </source>
</reference>
<evidence type="ECO:0000313" key="5">
    <source>
        <dbReference type="Proteomes" id="UP001597191"/>
    </source>
</evidence>
<dbReference type="RefSeq" id="WP_164509201.1">
    <property type="nucleotide sequence ID" value="NZ_JBHTOH010000034.1"/>
</dbReference>
<dbReference type="Gene3D" id="3.40.630.30">
    <property type="match status" value="1"/>
</dbReference>
<proteinExistence type="predicted"/>
<comment type="caution">
    <text evidence="4">The sequence shown here is derived from an EMBL/GenBank/DDBJ whole genome shotgun (WGS) entry which is preliminary data.</text>
</comment>
<sequence>MIKNISITDRSSTLVSQLVKLWRASVTATHDFLTTKEIAAIAEEVPMALKSIPTLLVILDQQQQPQAFLGLVGTEIAMLFVAPVMRCQGLGRQLITIACQQYDAKQLTVNEQNPQARGFYEHLGFQVTERRKLDDQGRPYPILVMTKQ</sequence>
<keyword evidence="2 4" id="KW-0012">Acyltransferase</keyword>
<evidence type="ECO:0000256" key="2">
    <source>
        <dbReference type="ARBA" id="ARBA00023315"/>
    </source>
</evidence>
<keyword evidence="1 4" id="KW-0808">Transferase</keyword>
<dbReference type="Proteomes" id="UP001597191">
    <property type="component" value="Unassembled WGS sequence"/>
</dbReference>
<dbReference type="EC" id="2.3.1.-" evidence="4"/>
<protein>
    <submittedName>
        <fullName evidence="4">GNAT family N-acetyltransferase</fullName>
        <ecNumber evidence="4">2.3.1.-</ecNumber>
    </submittedName>
</protein>
<evidence type="ECO:0000313" key="4">
    <source>
        <dbReference type="EMBL" id="MFD1411079.1"/>
    </source>
</evidence>
<keyword evidence="5" id="KW-1185">Reference proteome</keyword>
<accession>A0ABW4BMB6</accession>
<dbReference type="InterPro" id="IPR000182">
    <property type="entry name" value="GNAT_dom"/>
</dbReference>
<name>A0ABW4BMB6_9LACO</name>
<dbReference type="GO" id="GO:0016746">
    <property type="term" value="F:acyltransferase activity"/>
    <property type="evidence" value="ECO:0007669"/>
    <property type="project" value="UniProtKB-KW"/>
</dbReference>
<dbReference type="Pfam" id="PF13673">
    <property type="entry name" value="Acetyltransf_10"/>
    <property type="match status" value="1"/>
</dbReference>
<dbReference type="PANTHER" id="PTHR43800:SF1">
    <property type="entry name" value="PEPTIDYL-LYSINE N-ACETYLTRANSFERASE YJAB"/>
    <property type="match status" value="1"/>
</dbReference>
<organism evidence="4 5">
    <name type="scientific">Lapidilactobacillus gannanensis</name>
    <dbReference type="NCBI Taxonomy" id="2486002"/>
    <lineage>
        <taxon>Bacteria</taxon>
        <taxon>Bacillati</taxon>
        <taxon>Bacillota</taxon>
        <taxon>Bacilli</taxon>
        <taxon>Lactobacillales</taxon>
        <taxon>Lactobacillaceae</taxon>
        <taxon>Lapidilactobacillus</taxon>
    </lineage>
</organism>